<dbReference type="GO" id="GO:0006310">
    <property type="term" value="P:DNA recombination"/>
    <property type="evidence" value="ECO:0007669"/>
    <property type="project" value="UniProtKB-KW"/>
</dbReference>
<evidence type="ECO:0000313" key="2">
    <source>
        <dbReference type="EMBL" id="MBJ7600154.1"/>
    </source>
</evidence>
<comment type="caution">
    <text evidence="2">The sequence shown here is derived from an EMBL/GenBank/DDBJ whole genome shotgun (WGS) entry which is preliminary data.</text>
</comment>
<keyword evidence="3" id="KW-1185">Reference proteome</keyword>
<dbReference type="InterPro" id="IPR013762">
    <property type="entry name" value="Integrase-like_cat_sf"/>
</dbReference>
<protein>
    <recommendedName>
        <fullName evidence="4">Integrase</fullName>
    </recommendedName>
</protein>
<proteinExistence type="predicted"/>
<dbReference type="RefSeq" id="WP_338203878.1">
    <property type="nucleotide sequence ID" value="NZ_JAEKNR010000188.1"/>
</dbReference>
<dbReference type="SUPFAM" id="SSF56349">
    <property type="entry name" value="DNA breaking-rejoining enzymes"/>
    <property type="match status" value="1"/>
</dbReference>
<dbReference type="AlphaFoldDB" id="A0A934NAU8"/>
<dbReference type="EMBL" id="JAEKNR010000188">
    <property type="protein sequence ID" value="MBJ7600154.1"/>
    <property type="molecule type" value="Genomic_DNA"/>
</dbReference>
<evidence type="ECO:0000256" key="1">
    <source>
        <dbReference type="ARBA" id="ARBA00023172"/>
    </source>
</evidence>
<dbReference type="GO" id="GO:0003677">
    <property type="term" value="F:DNA binding"/>
    <property type="evidence" value="ECO:0007669"/>
    <property type="project" value="InterPro"/>
</dbReference>
<organism evidence="2 3">
    <name type="scientific">Candidatus Nephthysia bennettiae</name>
    <dbReference type="NCBI Taxonomy" id="3127016"/>
    <lineage>
        <taxon>Bacteria</taxon>
        <taxon>Bacillati</taxon>
        <taxon>Candidatus Dormiibacterota</taxon>
        <taxon>Candidatus Dormibacteria</taxon>
        <taxon>Candidatus Dormibacterales</taxon>
        <taxon>Candidatus Dormibacteraceae</taxon>
        <taxon>Candidatus Nephthysia</taxon>
    </lineage>
</organism>
<dbReference type="InterPro" id="IPR011010">
    <property type="entry name" value="DNA_brk_join_enz"/>
</dbReference>
<evidence type="ECO:0000313" key="3">
    <source>
        <dbReference type="Proteomes" id="UP000612893"/>
    </source>
</evidence>
<evidence type="ECO:0008006" key="4">
    <source>
        <dbReference type="Google" id="ProtNLM"/>
    </source>
</evidence>
<gene>
    <name evidence="2" type="ORF">JF922_19030</name>
</gene>
<sequence>MTLVEVTMAVLGHANASTTLEIYTRVAPDLAREAAEAMDRVLAARK</sequence>
<reference evidence="2" key="1">
    <citation type="submission" date="2020-10" db="EMBL/GenBank/DDBJ databases">
        <title>Ca. Dormibacterota MAGs.</title>
        <authorList>
            <person name="Montgomery K."/>
        </authorList>
    </citation>
    <scope>NUCLEOTIDE SEQUENCE [LARGE SCALE GENOMIC DNA]</scope>
    <source>
        <strain evidence="2">SC8812_S17_10</strain>
    </source>
</reference>
<keyword evidence="1" id="KW-0233">DNA recombination</keyword>
<name>A0A934NAU8_9BACT</name>
<dbReference type="Gene3D" id="1.10.443.10">
    <property type="entry name" value="Intergrase catalytic core"/>
    <property type="match status" value="1"/>
</dbReference>
<dbReference type="Proteomes" id="UP000612893">
    <property type="component" value="Unassembled WGS sequence"/>
</dbReference>
<accession>A0A934NAU8</accession>
<dbReference type="GO" id="GO:0015074">
    <property type="term" value="P:DNA integration"/>
    <property type="evidence" value="ECO:0007669"/>
    <property type="project" value="InterPro"/>
</dbReference>